<evidence type="ECO:0000256" key="1">
    <source>
        <dbReference type="ARBA" id="ARBA00022723"/>
    </source>
</evidence>
<name>A0A8C4Z549_GADMO</name>
<dbReference type="PANTHER" id="PTHR23057">
    <property type="entry name" value="JUXTAPOSED WITH ANOTHER ZINC FINGER PROTEIN 1"/>
    <property type="match status" value="1"/>
</dbReference>
<organism evidence="6 7">
    <name type="scientific">Gadus morhua</name>
    <name type="common">Atlantic cod</name>
    <dbReference type="NCBI Taxonomy" id="8049"/>
    <lineage>
        <taxon>Eukaryota</taxon>
        <taxon>Metazoa</taxon>
        <taxon>Chordata</taxon>
        <taxon>Craniata</taxon>
        <taxon>Vertebrata</taxon>
        <taxon>Euteleostomi</taxon>
        <taxon>Actinopterygii</taxon>
        <taxon>Neopterygii</taxon>
        <taxon>Teleostei</taxon>
        <taxon>Neoteleostei</taxon>
        <taxon>Acanthomorphata</taxon>
        <taxon>Zeiogadaria</taxon>
        <taxon>Gadariae</taxon>
        <taxon>Gadiformes</taxon>
        <taxon>Gadoidei</taxon>
        <taxon>Gadidae</taxon>
        <taxon>Gadus</taxon>
    </lineage>
</organism>
<feature type="region of interest" description="Disordered" evidence="5">
    <location>
        <begin position="60"/>
        <end position="130"/>
    </location>
</feature>
<feature type="compositionally biased region" description="Low complexity" evidence="5">
    <location>
        <begin position="68"/>
        <end position="85"/>
    </location>
</feature>
<gene>
    <name evidence="6" type="primary">JAZF1</name>
</gene>
<keyword evidence="7" id="KW-1185">Reference proteome</keyword>
<keyword evidence="2" id="KW-0677">Repeat</keyword>
<dbReference type="GO" id="GO:0008270">
    <property type="term" value="F:zinc ion binding"/>
    <property type="evidence" value="ECO:0007669"/>
    <property type="project" value="UniProtKB-KW"/>
</dbReference>
<proteinExistence type="predicted"/>
<evidence type="ECO:0000256" key="3">
    <source>
        <dbReference type="ARBA" id="ARBA00022771"/>
    </source>
</evidence>
<evidence type="ECO:0000313" key="6">
    <source>
        <dbReference type="Ensembl" id="ENSGMOP00000005997.2"/>
    </source>
</evidence>
<dbReference type="Ensembl" id="ENSGMOT00000006172.2">
    <property type="protein sequence ID" value="ENSGMOP00000005997.2"/>
    <property type="gene ID" value="ENSGMOG00000005642.2"/>
</dbReference>
<keyword evidence="3" id="KW-0863">Zinc-finger</keyword>
<dbReference type="GO" id="GO:0005634">
    <property type="term" value="C:nucleus"/>
    <property type="evidence" value="ECO:0007669"/>
    <property type="project" value="TreeGrafter"/>
</dbReference>
<feature type="compositionally biased region" description="Polar residues" evidence="5">
    <location>
        <begin position="121"/>
        <end position="130"/>
    </location>
</feature>
<evidence type="ECO:0000313" key="7">
    <source>
        <dbReference type="Proteomes" id="UP000694546"/>
    </source>
</evidence>
<dbReference type="GeneTree" id="ENSGT00390000003635"/>
<reference evidence="6" key="2">
    <citation type="submission" date="2025-09" db="UniProtKB">
        <authorList>
            <consortium name="Ensembl"/>
        </authorList>
    </citation>
    <scope>IDENTIFICATION</scope>
</reference>
<accession>A0A8C4Z549</accession>
<dbReference type="InterPro" id="IPR051580">
    <property type="entry name" value="ZnF-Chromatin_assoc"/>
</dbReference>
<reference evidence="6" key="1">
    <citation type="submission" date="2025-08" db="UniProtKB">
        <authorList>
            <consortium name="Ensembl"/>
        </authorList>
    </citation>
    <scope>IDENTIFICATION</scope>
</reference>
<dbReference type="Proteomes" id="UP000694546">
    <property type="component" value="Chromosome 11"/>
</dbReference>
<evidence type="ECO:0000256" key="5">
    <source>
        <dbReference type="SAM" id="MobiDB-lite"/>
    </source>
</evidence>
<dbReference type="FunFam" id="3.30.160.60:FF:003264">
    <property type="entry name" value="Juxtaposed with another zinc finger protein 1"/>
    <property type="match status" value="1"/>
</dbReference>
<sequence length="218" mass="24425">CCCSSNFLFFSSSCSSHFLFLSFFVRLISCSYTVPRLLETQEQQQPTYVALSYAARRENQTVRKKSQPKLSLSLSSTGEGLTQSLHTPGTPAARQRQPVTPPMNSSSSFHSSTPTEYPDHVTSQSTRRSAISSESILGSMGMNGVDEKPFACPVPGYNKRYKNVNGIKYHAKNGHRNQIRARKPFKCHCWKNNKASQGLRHHTIHFHPPLSADIICKM</sequence>
<protein>
    <submittedName>
        <fullName evidence="6">JAZF zinc finger 1</fullName>
    </submittedName>
</protein>
<dbReference type="PANTHER" id="PTHR23057:SF0">
    <property type="entry name" value="JUXTAPOSED WITH ANOTHER ZINC FINGER PROTEIN 1"/>
    <property type="match status" value="1"/>
</dbReference>
<keyword evidence="4" id="KW-0862">Zinc</keyword>
<dbReference type="AlphaFoldDB" id="A0A8C4Z549"/>
<evidence type="ECO:0000256" key="2">
    <source>
        <dbReference type="ARBA" id="ARBA00022737"/>
    </source>
</evidence>
<evidence type="ECO:0000256" key="4">
    <source>
        <dbReference type="ARBA" id="ARBA00022833"/>
    </source>
</evidence>
<keyword evidence="1" id="KW-0479">Metal-binding</keyword>